<dbReference type="Proteomes" id="UP000294737">
    <property type="component" value="Unassembled WGS sequence"/>
</dbReference>
<comment type="subunit">
    <text evidence="4">Part of the Bam complex.</text>
</comment>
<dbReference type="EMBL" id="SNWF01000005">
    <property type="protein sequence ID" value="TDN90118.1"/>
    <property type="molecule type" value="Genomic_DNA"/>
</dbReference>
<evidence type="ECO:0000256" key="3">
    <source>
        <dbReference type="ARBA" id="ARBA00023237"/>
    </source>
</evidence>
<dbReference type="GO" id="GO:0051205">
    <property type="term" value="P:protein insertion into membrane"/>
    <property type="evidence" value="ECO:0007669"/>
    <property type="project" value="UniProtKB-UniRule"/>
</dbReference>
<dbReference type="OrthoDB" id="5173551at2"/>
<comment type="similarity">
    <text evidence="4">Belongs to the BamB family.</text>
</comment>
<proteinExistence type="inferred from homology"/>
<keyword evidence="1 4" id="KW-0732">Signal</keyword>
<dbReference type="Pfam" id="PF13360">
    <property type="entry name" value="PQQ_2"/>
    <property type="match status" value="1"/>
</dbReference>
<dbReference type="InterPro" id="IPR011047">
    <property type="entry name" value="Quinoprotein_ADH-like_sf"/>
</dbReference>
<evidence type="ECO:0000313" key="6">
    <source>
        <dbReference type="EMBL" id="TDN90118.1"/>
    </source>
</evidence>
<evidence type="ECO:0000259" key="5">
    <source>
        <dbReference type="Pfam" id="PF13360"/>
    </source>
</evidence>
<evidence type="ECO:0000256" key="4">
    <source>
        <dbReference type="HAMAP-Rule" id="MF_00923"/>
    </source>
</evidence>
<dbReference type="PROSITE" id="PS51257">
    <property type="entry name" value="PROKAR_LIPOPROTEIN"/>
    <property type="match status" value="1"/>
</dbReference>
<organism evidence="6 7">
    <name type="scientific">Herminiimonas fonticola</name>
    <dbReference type="NCBI Taxonomy" id="303380"/>
    <lineage>
        <taxon>Bacteria</taxon>
        <taxon>Pseudomonadati</taxon>
        <taxon>Pseudomonadota</taxon>
        <taxon>Betaproteobacteria</taxon>
        <taxon>Burkholderiales</taxon>
        <taxon>Oxalobacteraceae</taxon>
        <taxon>Herminiimonas</taxon>
    </lineage>
</organism>
<dbReference type="InterPro" id="IPR002372">
    <property type="entry name" value="PQQ_rpt_dom"/>
</dbReference>
<feature type="domain" description="Pyrrolo-quinoline quinone repeat" evidence="5">
    <location>
        <begin position="90"/>
        <end position="320"/>
    </location>
</feature>
<keyword evidence="3 4" id="KW-0998">Cell outer membrane</keyword>
<sequence>MRIKSNATLNSAVLATSKILGAGLLLAITGCSSLNPFASKPSTRNQPAALTEVKPTATVRTVWSERVGKAGQYSFAPAVVGNDVFAAAADGTITRINAATGRSIWSINAGTKLTAGVGSDGDTIVVAGEKGTVLAFDGNGKQLWKAQASSEVLSTPAIGQNVVVVRSLDNRVVALDAATGARKWFLQRTAPALTLRTSPGITIVNSTAFVGLAGGRLLAVMLNNGAPRWEVAVGDPRGTTELERIADISGSPVVAGRDVCAVAYQGRVACFDAASGTPRWAKALSSDVGVAVDERFVYAADERGGLSAFARDGGTSIWRNTQLANRRLSTPVSSNRLVAIGDYQGYIHFFSKEDGLLAARISTDGSPILAAPVSAGANFIFQTQSGTLVAIAAE</sequence>
<comment type="caution">
    <text evidence="6">The sequence shown here is derived from an EMBL/GenBank/DDBJ whole genome shotgun (WGS) entry which is preliminary data.</text>
</comment>
<dbReference type="PANTHER" id="PTHR34512">
    <property type="entry name" value="CELL SURFACE PROTEIN"/>
    <property type="match status" value="1"/>
</dbReference>
<dbReference type="InterPro" id="IPR017687">
    <property type="entry name" value="BamB"/>
</dbReference>
<protein>
    <recommendedName>
        <fullName evidence="4">Outer membrane protein assembly factor BamB</fullName>
    </recommendedName>
</protein>
<reference evidence="6 7" key="1">
    <citation type="submission" date="2019-03" db="EMBL/GenBank/DDBJ databases">
        <title>Genomic Encyclopedia of Type Strains, Phase IV (KMG-IV): sequencing the most valuable type-strain genomes for metagenomic binning, comparative biology and taxonomic classification.</title>
        <authorList>
            <person name="Goeker M."/>
        </authorList>
    </citation>
    <scope>NUCLEOTIDE SEQUENCE [LARGE SCALE GENOMIC DNA]</scope>
    <source>
        <strain evidence="6 7">DSM 18555</strain>
    </source>
</reference>
<comment type="function">
    <text evidence="4">Part of the outer membrane protein assembly complex, which is involved in assembly and insertion of beta-barrel proteins into the outer membrane.</text>
</comment>
<keyword evidence="2 4" id="KW-0472">Membrane</keyword>
<dbReference type="InterPro" id="IPR015943">
    <property type="entry name" value="WD40/YVTN_repeat-like_dom_sf"/>
</dbReference>
<dbReference type="AlphaFoldDB" id="A0A4V3BV86"/>
<evidence type="ECO:0000313" key="7">
    <source>
        <dbReference type="Proteomes" id="UP000294737"/>
    </source>
</evidence>
<keyword evidence="4" id="KW-0564">Palmitate</keyword>
<name>A0A4V3BV86_9BURK</name>
<dbReference type="NCBIfam" id="TIGR03300">
    <property type="entry name" value="assembly_YfgL"/>
    <property type="match status" value="1"/>
</dbReference>
<dbReference type="SUPFAM" id="SSF50998">
    <property type="entry name" value="Quinoprotein alcohol dehydrogenase-like"/>
    <property type="match status" value="1"/>
</dbReference>
<comment type="subcellular location">
    <subcellularLocation>
        <location evidence="4">Cell outer membrane</location>
        <topology evidence="4">Lipid-anchor</topology>
    </subcellularLocation>
</comment>
<dbReference type="PANTHER" id="PTHR34512:SF30">
    <property type="entry name" value="OUTER MEMBRANE PROTEIN ASSEMBLY FACTOR BAMB"/>
    <property type="match status" value="1"/>
</dbReference>
<dbReference type="SMART" id="SM00564">
    <property type="entry name" value="PQQ"/>
    <property type="match status" value="4"/>
</dbReference>
<dbReference type="GO" id="GO:0043165">
    <property type="term" value="P:Gram-negative-bacterium-type cell outer membrane assembly"/>
    <property type="evidence" value="ECO:0007669"/>
    <property type="project" value="UniProtKB-UniRule"/>
</dbReference>
<keyword evidence="4" id="KW-0449">Lipoprotein</keyword>
<keyword evidence="7" id="KW-1185">Reference proteome</keyword>
<dbReference type="InterPro" id="IPR018391">
    <property type="entry name" value="PQQ_b-propeller_rpt"/>
</dbReference>
<evidence type="ECO:0000256" key="2">
    <source>
        <dbReference type="ARBA" id="ARBA00023136"/>
    </source>
</evidence>
<gene>
    <name evidence="4" type="primary">bamB</name>
    <name evidence="6" type="ORF">EV677_2191</name>
</gene>
<dbReference type="GO" id="GO:0009279">
    <property type="term" value="C:cell outer membrane"/>
    <property type="evidence" value="ECO:0007669"/>
    <property type="project" value="UniProtKB-SubCell"/>
</dbReference>
<dbReference type="RefSeq" id="WP_112992179.1">
    <property type="nucleotide sequence ID" value="NZ_PTLZ01000002.1"/>
</dbReference>
<accession>A0A4V3BV86</accession>
<dbReference type="HAMAP" id="MF_00923">
    <property type="entry name" value="OM_assembly_BamB"/>
    <property type="match status" value="1"/>
</dbReference>
<dbReference type="Gene3D" id="2.130.10.10">
    <property type="entry name" value="YVTN repeat-like/Quinoprotein amine dehydrogenase"/>
    <property type="match status" value="1"/>
</dbReference>
<evidence type="ECO:0000256" key="1">
    <source>
        <dbReference type="ARBA" id="ARBA00022729"/>
    </source>
</evidence>